<keyword evidence="1" id="KW-1133">Transmembrane helix</keyword>
<evidence type="ECO:0000256" key="1">
    <source>
        <dbReference type="SAM" id="Phobius"/>
    </source>
</evidence>
<dbReference type="AlphaFoldDB" id="A0A2T2WGW9"/>
<reference evidence="2 3" key="1">
    <citation type="journal article" date="2014" name="BMC Genomics">
        <title>Comparison of environmental and isolate Sulfobacillus genomes reveals diverse carbon, sulfur, nitrogen, and hydrogen metabolisms.</title>
        <authorList>
            <person name="Justice N.B."/>
            <person name="Norman A."/>
            <person name="Brown C.T."/>
            <person name="Singh A."/>
            <person name="Thomas B.C."/>
            <person name="Banfield J.F."/>
        </authorList>
    </citation>
    <scope>NUCLEOTIDE SEQUENCE [LARGE SCALE GENOMIC DNA]</scope>
    <source>
        <strain evidence="2">AMDSBA3</strain>
    </source>
</reference>
<name>A0A2T2WGW9_9FIRM</name>
<protein>
    <submittedName>
        <fullName evidence="2">Uncharacterized protein</fullName>
    </submittedName>
</protein>
<feature type="transmembrane region" description="Helical" evidence="1">
    <location>
        <begin position="32"/>
        <end position="52"/>
    </location>
</feature>
<comment type="caution">
    <text evidence="2">The sequence shown here is derived from an EMBL/GenBank/DDBJ whole genome shotgun (WGS) entry which is preliminary data.</text>
</comment>
<proteinExistence type="predicted"/>
<evidence type="ECO:0000313" key="2">
    <source>
        <dbReference type="EMBL" id="PSR21470.1"/>
    </source>
</evidence>
<dbReference type="Proteomes" id="UP000241848">
    <property type="component" value="Unassembled WGS sequence"/>
</dbReference>
<keyword evidence="1" id="KW-0812">Transmembrane</keyword>
<accession>A0A2T2WGW9</accession>
<keyword evidence="1" id="KW-0472">Membrane</keyword>
<organism evidence="2 3">
    <name type="scientific">Sulfobacillus acidophilus</name>
    <dbReference type="NCBI Taxonomy" id="53633"/>
    <lineage>
        <taxon>Bacteria</taxon>
        <taxon>Bacillati</taxon>
        <taxon>Bacillota</taxon>
        <taxon>Clostridia</taxon>
        <taxon>Eubacteriales</taxon>
        <taxon>Clostridiales Family XVII. Incertae Sedis</taxon>
        <taxon>Sulfobacillus</taxon>
    </lineage>
</organism>
<gene>
    <name evidence="2" type="ORF">C7B45_10600</name>
</gene>
<evidence type="ECO:0000313" key="3">
    <source>
        <dbReference type="Proteomes" id="UP000241848"/>
    </source>
</evidence>
<dbReference type="EMBL" id="PXYV01000033">
    <property type="protein sequence ID" value="PSR21470.1"/>
    <property type="molecule type" value="Genomic_DNA"/>
</dbReference>
<sequence>MRSRDWMFAGFGLTLAIVGGVGEVRHDIALGIVAVVVGLVVWVICSGSRWIFDAACEAQLFALDRDQGLDPRLNVLEPVANVWFDPVDPS</sequence>